<dbReference type="SUPFAM" id="SSF48600">
    <property type="entry name" value="Chorismate mutase II"/>
    <property type="match status" value="1"/>
</dbReference>
<dbReference type="InterPro" id="IPR036263">
    <property type="entry name" value="Chorismate_II_sf"/>
</dbReference>
<reference evidence="4 5" key="1">
    <citation type="submission" date="2013-02" db="EMBL/GenBank/DDBJ databases">
        <title>The Genome Sequence of Acinetobacter bouvetii CIP 107468.</title>
        <authorList>
            <consortium name="The Broad Institute Genome Sequencing Platform"/>
            <consortium name="The Broad Institute Genome Sequencing Center for Infectious Disease"/>
            <person name="Cerqueira G."/>
            <person name="Feldgarden M."/>
            <person name="Courvalin P."/>
            <person name="Perichon B."/>
            <person name="Grillot-Courvalin C."/>
            <person name="Clermont D."/>
            <person name="Rocha E."/>
            <person name="Yoon E.-J."/>
            <person name="Nemec A."/>
            <person name="Walker B."/>
            <person name="Young S.K."/>
            <person name="Zeng Q."/>
            <person name="Gargeya S."/>
            <person name="Fitzgerald M."/>
            <person name="Haas B."/>
            <person name="Abouelleil A."/>
            <person name="Alvarado L."/>
            <person name="Arachchi H.M."/>
            <person name="Berlin A.M."/>
            <person name="Chapman S.B."/>
            <person name="Dewar J."/>
            <person name="Goldberg J."/>
            <person name="Griggs A."/>
            <person name="Gujja S."/>
            <person name="Hansen M."/>
            <person name="Howarth C."/>
            <person name="Imamovic A."/>
            <person name="Larimer J."/>
            <person name="McCowan C."/>
            <person name="Murphy C."/>
            <person name="Neiman D."/>
            <person name="Pearson M."/>
            <person name="Priest M."/>
            <person name="Roberts A."/>
            <person name="Saif S."/>
            <person name="Shea T."/>
            <person name="Sisk P."/>
            <person name="Sykes S."/>
            <person name="Wortman J."/>
            <person name="Nusbaum C."/>
            <person name="Birren B."/>
        </authorList>
    </citation>
    <scope>NUCLEOTIDE SEQUENCE [LARGE SCALE GENOMIC DNA]</scope>
    <source>
        <strain evidence="4 5">CIP 107468</strain>
    </source>
</reference>
<dbReference type="PATRIC" id="fig|1120925.3.peg.2856"/>
<dbReference type="PROSITE" id="PS51168">
    <property type="entry name" value="CHORISMATE_MUT_2"/>
    <property type="match status" value="1"/>
</dbReference>
<evidence type="ECO:0000256" key="1">
    <source>
        <dbReference type="ARBA" id="ARBA00012404"/>
    </source>
</evidence>
<dbReference type="InterPro" id="IPR002701">
    <property type="entry name" value="CM_II_prokaryot"/>
</dbReference>
<dbReference type="SMART" id="SM00830">
    <property type="entry name" value="CM_2"/>
    <property type="match status" value="1"/>
</dbReference>
<keyword evidence="5" id="KW-1185">Reference proteome</keyword>
<dbReference type="EC" id="5.4.99.5" evidence="1"/>
<keyword evidence="2" id="KW-0413">Isomerase</keyword>
<dbReference type="InterPro" id="IPR051331">
    <property type="entry name" value="Chorismate_mutase-related"/>
</dbReference>
<dbReference type="PANTHER" id="PTHR38041">
    <property type="entry name" value="CHORISMATE MUTASE"/>
    <property type="match status" value="1"/>
</dbReference>
<dbReference type="PANTHER" id="PTHR38041:SF1">
    <property type="entry name" value="CHORISMATE MUTASE"/>
    <property type="match status" value="1"/>
</dbReference>
<dbReference type="AlphaFoldDB" id="N9DGY4"/>
<gene>
    <name evidence="4" type="ORF">F941_02712</name>
</gene>
<feature type="domain" description="Chorismate mutase" evidence="3">
    <location>
        <begin position="14"/>
        <end position="104"/>
    </location>
</feature>
<dbReference type="InterPro" id="IPR036979">
    <property type="entry name" value="CM_dom_sf"/>
</dbReference>
<name>N9DGY4_9GAMM</name>
<organism evidence="4 5">
    <name type="scientific">Acinetobacter bouvetii DSM 14964 = CIP 107468</name>
    <dbReference type="NCBI Taxonomy" id="1120925"/>
    <lineage>
        <taxon>Bacteria</taxon>
        <taxon>Pseudomonadati</taxon>
        <taxon>Pseudomonadota</taxon>
        <taxon>Gammaproteobacteria</taxon>
        <taxon>Moraxellales</taxon>
        <taxon>Moraxellaceae</taxon>
        <taxon>Acinetobacter</taxon>
    </lineage>
</organism>
<dbReference type="GO" id="GO:0004106">
    <property type="term" value="F:chorismate mutase activity"/>
    <property type="evidence" value="ECO:0007669"/>
    <property type="project" value="UniProtKB-EC"/>
</dbReference>
<evidence type="ECO:0000259" key="3">
    <source>
        <dbReference type="PROSITE" id="PS51168"/>
    </source>
</evidence>
<dbReference type="eggNOG" id="COG1605">
    <property type="taxonomic scope" value="Bacteria"/>
</dbReference>
<comment type="caution">
    <text evidence="4">The sequence shown here is derived from an EMBL/GenBank/DDBJ whole genome shotgun (WGS) entry which is preliminary data.</text>
</comment>
<dbReference type="Gene3D" id="1.20.59.10">
    <property type="entry name" value="Chorismate mutase"/>
    <property type="match status" value="1"/>
</dbReference>
<proteinExistence type="predicted"/>
<dbReference type="Proteomes" id="UP000018460">
    <property type="component" value="Unassembled WGS sequence"/>
</dbReference>
<evidence type="ECO:0000256" key="2">
    <source>
        <dbReference type="ARBA" id="ARBA00023235"/>
    </source>
</evidence>
<sequence length="106" mass="12432">MKTQLTVNRSRMNKEKVESLEQARAQIDVIDEALIALIAARQFYVDQAVRFKRTEQDVQSPERADEVIKKVRSAAEAQGVDPDLVEHLYREMIQHFIRRELKEIRP</sequence>
<evidence type="ECO:0000313" key="4">
    <source>
        <dbReference type="EMBL" id="ENV81894.1"/>
    </source>
</evidence>
<dbReference type="GO" id="GO:0046417">
    <property type="term" value="P:chorismate metabolic process"/>
    <property type="evidence" value="ECO:0007669"/>
    <property type="project" value="InterPro"/>
</dbReference>
<evidence type="ECO:0000313" key="5">
    <source>
        <dbReference type="Proteomes" id="UP000018460"/>
    </source>
</evidence>
<dbReference type="EMBL" id="APQD01000020">
    <property type="protein sequence ID" value="ENV81894.1"/>
    <property type="molecule type" value="Genomic_DNA"/>
</dbReference>
<dbReference type="GO" id="GO:0009697">
    <property type="term" value="P:salicylic acid biosynthetic process"/>
    <property type="evidence" value="ECO:0007669"/>
    <property type="project" value="TreeGrafter"/>
</dbReference>
<dbReference type="Pfam" id="PF01817">
    <property type="entry name" value="CM_2"/>
    <property type="match status" value="1"/>
</dbReference>
<accession>N9DGY4</accession>
<protein>
    <recommendedName>
        <fullName evidence="1">chorismate mutase</fullName>
        <ecNumber evidence="1">5.4.99.5</ecNumber>
    </recommendedName>
</protein>